<feature type="active site" description="O-(5'-phospho-DNA)-serine intermediate" evidence="1">
    <location>
        <position position="11"/>
    </location>
</feature>
<name>A0ABR6SHC9_ANAVA</name>
<dbReference type="Proteomes" id="UP000570851">
    <property type="component" value="Unassembled WGS sequence"/>
</dbReference>
<gene>
    <name evidence="2" type="ORF">GNE12_28380</name>
</gene>
<protein>
    <recommendedName>
        <fullName evidence="4">Resolvase/invertase-type recombinase catalytic domain-containing protein</fullName>
    </recommendedName>
</protein>
<evidence type="ECO:0000313" key="2">
    <source>
        <dbReference type="EMBL" id="MBC1305805.1"/>
    </source>
</evidence>
<dbReference type="GeneID" id="58727505"/>
<keyword evidence="3" id="KW-1185">Reference proteome</keyword>
<dbReference type="PROSITE" id="PS00397">
    <property type="entry name" value="RECOMBINASES_1"/>
    <property type="match status" value="1"/>
</dbReference>
<reference evidence="2 3" key="1">
    <citation type="submission" date="2019-11" db="EMBL/GenBank/DDBJ databases">
        <title>Comparison of genomes from free-living endosymbiotic cyanobacteria isolated from Azolla.</title>
        <authorList>
            <person name="Thiel T."/>
            <person name="Pratte B."/>
        </authorList>
    </citation>
    <scope>NUCLEOTIDE SEQUENCE [LARGE SCALE GENOMIC DNA]</scope>
    <source>
        <strain evidence="2 3">N2B</strain>
        <plasmid evidence="2">pN2B-B</plasmid>
    </source>
</reference>
<dbReference type="RefSeq" id="WP_011316658.1">
    <property type="nucleotide sequence ID" value="NZ_JACKZP010000303.1"/>
</dbReference>
<evidence type="ECO:0008006" key="4">
    <source>
        <dbReference type="Google" id="ProtNLM"/>
    </source>
</evidence>
<keyword evidence="2" id="KW-0614">Plasmid</keyword>
<dbReference type="SUPFAM" id="SSF53041">
    <property type="entry name" value="Resolvase-like"/>
    <property type="match status" value="1"/>
</dbReference>
<comment type="caution">
    <text evidence="2">The sequence shown here is derived from an EMBL/GenBank/DDBJ whole genome shotgun (WGS) entry which is preliminary data.</text>
</comment>
<proteinExistence type="predicted"/>
<sequence>MKIIAGYARVSSREQAVDSHALKQQTTRLKSAGATEIYQVIQSVSKDDRPRFKNRHYLKKLRL</sequence>
<evidence type="ECO:0000256" key="1">
    <source>
        <dbReference type="PROSITE-ProRule" id="PRU10137"/>
    </source>
</evidence>
<accession>A0ABR6SHC9</accession>
<evidence type="ECO:0000313" key="3">
    <source>
        <dbReference type="Proteomes" id="UP000570851"/>
    </source>
</evidence>
<dbReference type="InterPro" id="IPR036162">
    <property type="entry name" value="Resolvase-like_N_sf"/>
</dbReference>
<dbReference type="InterPro" id="IPR006118">
    <property type="entry name" value="Recombinase_CS"/>
</dbReference>
<organism evidence="2 3">
    <name type="scientific">Trichormus variabilis N2B</name>
    <dbReference type="NCBI Taxonomy" id="2681315"/>
    <lineage>
        <taxon>Bacteria</taxon>
        <taxon>Bacillati</taxon>
        <taxon>Cyanobacteriota</taxon>
        <taxon>Cyanophyceae</taxon>
        <taxon>Nostocales</taxon>
        <taxon>Nostocaceae</taxon>
        <taxon>Trichormus</taxon>
    </lineage>
</organism>
<geneLocation type="plasmid" evidence="2">
    <name>pN2B-B</name>
</geneLocation>
<dbReference type="EMBL" id="JACKZP010000303">
    <property type="protein sequence ID" value="MBC1305805.1"/>
    <property type="molecule type" value="Genomic_DNA"/>
</dbReference>
<dbReference type="Gene3D" id="3.40.50.1390">
    <property type="entry name" value="Resolvase, N-terminal catalytic domain"/>
    <property type="match status" value="1"/>
</dbReference>